<evidence type="ECO:0000256" key="4">
    <source>
        <dbReference type="ARBA" id="ARBA00011024"/>
    </source>
</evidence>
<dbReference type="PANTHER" id="PTHR32510:SF3">
    <property type="entry name" value="TRANSMEMBRANE PROTEIN 98"/>
    <property type="match status" value="1"/>
</dbReference>
<evidence type="ECO:0000313" key="13">
    <source>
        <dbReference type="EMBL" id="KFM80337.1"/>
    </source>
</evidence>
<name>A0A087USJ8_STEMI</name>
<evidence type="ECO:0000256" key="12">
    <source>
        <dbReference type="SAM" id="Phobius"/>
    </source>
</evidence>
<sequence length="48" mass="5381">MMMETVVLVAIGVLTVVFIGSLLALILVCRHKYCRPLDLLSHQLKDAR</sequence>
<keyword evidence="14" id="KW-1185">Reference proteome</keyword>
<evidence type="ECO:0000256" key="5">
    <source>
        <dbReference type="ARBA" id="ARBA00014380"/>
    </source>
</evidence>
<comment type="similarity">
    <text evidence="4">Belongs to the TMEM98 family.</text>
</comment>
<dbReference type="AlphaFoldDB" id="A0A087USJ8"/>
<keyword evidence="7" id="KW-0964">Secreted</keyword>
<keyword evidence="10 12" id="KW-1133">Transmembrane helix</keyword>
<evidence type="ECO:0000256" key="6">
    <source>
        <dbReference type="ARBA" id="ARBA00022475"/>
    </source>
</evidence>
<keyword evidence="8 12" id="KW-0812">Transmembrane</keyword>
<evidence type="ECO:0000256" key="3">
    <source>
        <dbReference type="ARBA" id="ARBA00004648"/>
    </source>
</evidence>
<dbReference type="PANTHER" id="PTHR32510">
    <property type="entry name" value="TRANSMEMBRANE PROTEIN 98"/>
    <property type="match status" value="1"/>
</dbReference>
<evidence type="ECO:0000256" key="10">
    <source>
        <dbReference type="ARBA" id="ARBA00022989"/>
    </source>
</evidence>
<evidence type="ECO:0000256" key="8">
    <source>
        <dbReference type="ARBA" id="ARBA00022692"/>
    </source>
</evidence>
<dbReference type="OrthoDB" id="5978425at2759"/>
<accession>A0A087USJ8</accession>
<evidence type="ECO:0000256" key="7">
    <source>
        <dbReference type="ARBA" id="ARBA00022525"/>
    </source>
</evidence>
<keyword evidence="6" id="KW-1003">Cell membrane</keyword>
<keyword evidence="9" id="KW-0256">Endoplasmic reticulum</keyword>
<dbReference type="InterPro" id="IPR029668">
    <property type="entry name" value="TMEM98"/>
</dbReference>
<evidence type="ECO:0000256" key="11">
    <source>
        <dbReference type="ARBA" id="ARBA00023136"/>
    </source>
</evidence>
<dbReference type="GO" id="GO:0005576">
    <property type="term" value="C:extracellular region"/>
    <property type="evidence" value="ECO:0007669"/>
    <property type="project" value="UniProtKB-SubCell"/>
</dbReference>
<dbReference type="Proteomes" id="UP000054359">
    <property type="component" value="Unassembled WGS sequence"/>
</dbReference>
<feature type="non-terminal residue" evidence="13">
    <location>
        <position position="48"/>
    </location>
</feature>
<comment type="subcellular location">
    <subcellularLocation>
        <location evidence="1">Cell membrane</location>
        <topology evidence="1">Single-pass type II membrane protein</topology>
    </subcellularLocation>
    <subcellularLocation>
        <location evidence="3">Endoplasmic reticulum membrane</location>
        <topology evidence="3">Single-pass type II membrane protein</topology>
    </subcellularLocation>
    <subcellularLocation>
        <location evidence="2">Secreted</location>
        <location evidence="2">Extracellular exosome</location>
    </subcellularLocation>
</comment>
<dbReference type="GO" id="GO:0005886">
    <property type="term" value="C:plasma membrane"/>
    <property type="evidence" value="ECO:0007669"/>
    <property type="project" value="UniProtKB-SubCell"/>
</dbReference>
<evidence type="ECO:0000313" key="14">
    <source>
        <dbReference type="Proteomes" id="UP000054359"/>
    </source>
</evidence>
<proteinExistence type="inferred from homology"/>
<evidence type="ECO:0000256" key="9">
    <source>
        <dbReference type="ARBA" id="ARBA00022824"/>
    </source>
</evidence>
<dbReference type="EMBL" id="KK121370">
    <property type="protein sequence ID" value="KFM80337.1"/>
    <property type="molecule type" value="Genomic_DNA"/>
</dbReference>
<protein>
    <recommendedName>
        <fullName evidence="5">Transmembrane protein 98</fullName>
    </recommendedName>
</protein>
<evidence type="ECO:0000256" key="1">
    <source>
        <dbReference type="ARBA" id="ARBA00004401"/>
    </source>
</evidence>
<feature type="transmembrane region" description="Helical" evidence="12">
    <location>
        <begin position="6"/>
        <end position="29"/>
    </location>
</feature>
<keyword evidence="11 12" id="KW-0472">Membrane</keyword>
<reference evidence="13 14" key="1">
    <citation type="submission" date="2013-11" db="EMBL/GenBank/DDBJ databases">
        <title>Genome sequencing of Stegodyphus mimosarum.</title>
        <authorList>
            <person name="Bechsgaard J."/>
        </authorList>
    </citation>
    <scope>NUCLEOTIDE SEQUENCE [LARGE SCALE GENOMIC DNA]</scope>
</reference>
<dbReference type="GO" id="GO:0005789">
    <property type="term" value="C:endoplasmic reticulum membrane"/>
    <property type="evidence" value="ECO:0007669"/>
    <property type="project" value="UniProtKB-SubCell"/>
</dbReference>
<evidence type="ECO:0000256" key="2">
    <source>
        <dbReference type="ARBA" id="ARBA00004550"/>
    </source>
</evidence>
<gene>
    <name evidence="13" type="ORF">X975_08294</name>
</gene>
<organism evidence="13 14">
    <name type="scientific">Stegodyphus mimosarum</name>
    <name type="common">African social velvet spider</name>
    <dbReference type="NCBI Taxonomy" id="407821"/>
    <lineage>
        <taxon>Eukaryota</taxon>
        <taxon>Metazoa</taxon>
        <taxon>Ecdysozoa</taxon>
        <taxon>Arthropoda</taxon>
        <taxon>Chelicerata</taxon>
        <taxon>Arachnida</taxon>
        <taxon>Araneae</taxon>
        <taxon>Araneomorphae</taxon>
        <taxon>Entelegynae</taxon>
        <taxon>Eresoidea</taxon>
        <taxon>Eresidae</taxon>
        <taxon>Stegodyphus</taxon>
    </lineage>
</organism>